<name>S4P8X1_9NEOP</name>
<protein>
    <submittedName>
        <fullName evidence="1">Uncharacterized protein</fullName>
    </submittedName>
</protein>
<reference evidence="1" key="1">
    <citation type="journal article" date="2013" name="BMC Genomics">
        <title>Unscrambling butterfly oogenesis.</title>
        <authorList>
            <person name="Carter J.M."/>
            <person name="Baker S.C."/>
            <person name="Pink R."/>
            <person name="Carter D.R."/>
            <person name="Collins A."/>
            <person name="Tomlin J."/>
            <person name="Gibbs M."/>
            <person name="Breuker C.J."/>
        </authorList>
    </citation>
    <scope>NUCLEOTIDE SEQUENCE</scope>
    <source>
        <tissue evidence="1">Ovary</tissue>
    </source>
</reference>
<accession>S4P8X1</accession>
<sequence>MGFSRLSIHCRANRLFVARINAPRRRGLHRSTAIECICRYLCAPAHKEVLVCSDIIACVLTQYLALSMCASFPGFQYRGFACVQILKALLTEI</sequence>
<evidence type="ECO:0000313" key="1">
    <source>
        <dbReference type="EMBL" id="JAA85473.1"/>
    </source>
</evidence>
<organism evidence="1">
    <name type="scientific">Pararge aegeria</name>
    <name type="common">speckled wood butterfly</name>
    <dbReference type="NCBI Taxonomy" id="116150"/>
    <lineage>
        <taxon>Eukaryota</taxon>
        <taxon>Metazoa</taxon>
        <taxon>Ecdysozoa</taxon>
        <taxon>Arthropoda</taxon>
        <taxon>Hexapoda</taxon>
        <taxon>Insecta</taxon>
        <taxon>Pterygota</taxon>
        <taxon>Neoptera</taxon>
        <taxon>Endopterygota</taxon>
        <taxon>Lepidoptera</taxon>
        <taxon>Glossata</taxon>
        <taxon>Ditrysia</taxon>
        <taxon>Papilionoidea</taxon>
        <taxon>Nymphalidae</taxon>
        <taxon>Satyrinae</taxon>
        <taxon>Satyrini</taxon>
        <taxon>Parargina</taxon>
        <taxon>Pararge</taxon>
    </lineage>
</organism>
<reference evidence="1" key="2">
    <citation type="submission" date="2013-05" db="EMBL/GenBank/DDBJ databases">
        <authorList>
            <person name="Carter J.-M."/>
            <person name="Baker S.C."/>
            <person name="Pink R."/>
            <person name="Carter D.R.F."/>
            <person name="Collins A."/>
            <person name="Tomlin J."/>
            <person name="Gibbs M."/>
            <person name="Breuker C.J."/>
        </authorList>
    </citation>
    <scope>NUCLEOTIDE SEQUENCE</scope>
    <source>
        <tissue evidence="1">Ovary</tissue>
    </source>
</reference>
<proteinExistence type="predicted"/>
<dbReference type="EMBL" id="GAIX01007087">
    <property type="protein sequence ID" value="JAA85473.1"/>
    <property type="molecule type" value="Transcribed_RNA"/>
</dbReference>
<dbReference type="AlphaFoldDB" id="S4P8X1"/>